<dbReference type="Proteomes" id="UP000239757">
    <property type="component" value="Unassembled WGS sequence"/>
</dbReference>
<evidence type="ECO:0008006" key="5">
    <source>
        <dbReference type="Google" id="ProtNLM"/>
    </source>
</evidence>
<keyword evidence="2" id="KW-0812">Transmembrane</keyword>
<dbReference type="AlphaFoldDB" id="A0A2P5X3T8"/>
<proteinExistence type="predicted"/>
<dbReference type="Pfam" id="PF01177">
    <property type="entry name" value="Asp_Glu_race"/>
    <property type="match status" value="1"/>
</dbReference>
<organism evidence="3 4">
    <name type="scientific">Gossypium barbadense</name>
    <name type="common">Sea Island cotton</name>
    <name type="synonym">Hibiscus barbadensis</name>
    <dbReference type="NCBI Taxonomy" id="3634"/>
    <lineage>
        <taxon>Eukaryota</taxon>
        <taxon>Viridiplantae</taxon>
        <taxon>Streptophyta</taxon>
        <taxon>Embryophyta</taxon>
        <taxon>Tracheophyta</taxon>
        <taxon>Spermatophyta</taxon>
        <taxon>Magnoliopsida</taxon>
        <taxon>eudicotyledons</taxon>
        <taxon>Gunneridae</taxon>
        <taxon>Pentapetalae</taxon>
        <taxon>rosids</taxon>
        <taxon>malvids</taxon>
        <taxon>Malvales</taxon>
        <taxon>Malvaceae</taxon>
        <taxon>Malvoideae</taxon>
        <taxon>Gossypium</taxon>
    </lineage>
</organism>
<gene>
    <name evidence="3" type="ORF">GOBAR_AA22657</name>
</gene>
<dbReference type="EMBL" id="KZ665742">
    <property type="protein sequence ID" value="PPR98012.1"/>
    <property type="molecule type" value="Genomic_DNA"/>
</dbReference>
<feature type="transmembrane region" description="Helical" evidence="2">
    <location>
        <begin position="7"/>
        <end position="27"/>
    </location>
</feature>
<protein>
    <recommendedName>
        <fullName evidence="5">Aspartate racemase</fullName>
    </recommendedName>
</protein>
<dbReference type="PANTHER" id="PTHR21198:SF7">
    <property type="entry name" value="ASPARTATE-GLUTAMATE RACEMASE FAMILY"/>
    <property type="match status" value="1"/>
</dbReference>
<dbReference type="InterPro" id="IPR015942">
    <property type="entry name" value="Asp/Glu/hydantoin_racemase"/>
</dbReference>
<feature type="transmembrane region" description="Helical" evidence="2">
    <location>
        <begin position="196"/>
        <end position="221"/>
    </location>
</feature>
<name>A0A2P5X3T8_GOSBA</name>
<dbReference type="Gene3D" id="3.40.50.1860">
    <property type="match status" value="2"/>
</dbReference>
<feature type="transmembrane region" description="Helical" evidence="2">
    <location>
        <begin position="56"/>
        <end position="75"/>
    </location>
</feature>
<dbReference type="OrthoDB" id="187836at2759"/>
<dbReference type="SUPFAM" id="SSF53681">
    <property type="entry name" value="Aspartate/glutamate racemase"/>
    <property type="match status" value="2"/>
</dbReference>
<dbReference type="InterPro" id="IPR001920">
    <property type="entry name" value="Asp/Glu_race"/>
</dbReference>
<accession>A0A2P5X3T8</accession>
<evidence type="ECO:0000256" key="1">
    <source>
        <dbReference type="ARBA" id="ARBA00023235"/>
    </source>
</evidence>
<reference evidence="3 4" key="1">
    <citation type="submission" date="2015-01" db="EMBL/GenBank/DDBJ databases">
        <title>Genome of allotetraploid Gossypium barbadense reveals genomic plasticity and fiber elongation in cotton evolution.</title>
        <authorList>
            <person name="Chen X."/>
            <person name="Liu X."/>
            <person name="Zhao B."/>
            <person name="Zheng H."/>
            <person name="Hu Y."/>
            <person name="Lu G."/>
            <person name="Yang C."/>
            <person name="Chen J."/>
            <person name="Shan C."/>
            <person name="Zhang L."/>
            <person name="Zhou Y."/>
            <person name="Wang L."/>
            <person name="Guo W."/>
            <person name="Bai Y."/>
            <person name="Ruan J."/>
            <person name="Shangguan X."/>
            <person name="Mao Y."/>
            <person name="Jiang J."/>
            <person name="Zhu Y."/>
            <person name="Lei J."/>
            <person name="Kang H."/>
            <person name="Chen S."/>
            <person name="He X."/>
            <person name="Wang R."/>
            <person name="Wang Y."/>
            <person name="Chen J."/>
            <person name="Wang L."/>
            <person name="Yu S."/>
            <person name="Wang B."/>
            <person name="Wei J."/>
            <person name="Song S."/>
            <person name="Lu X."/>
            <person name="Gao Z."/>
            <person name="Gu W."/>
            <person name="Deng X."/>
            <person name="Ma D."/>
            <person name="Wang S."/>
            <person name="Liang W."/>
            <person name="Fang L."/>
            <person name="Cai C."/>
            <person name="Zhu X."/>
            <person name="Zhou B."/>
            <person name="Zhang Y."/>
            <person name="Chen Z."/>
            <person name="Xu S."/>
            <person name="Zhu R."/>
            <person name="Wang S."/>
            <person name="Zhang T."/>
            <person name="Zhao G."/>
        </authorList>
    </citation>
    <scope>NUCLEOTIDE SEQUENCE [LARGE SCALE GENOMIC DNA]</scope>
    <source>
        <strain evidence="4">cv. Xinhai21</strain>
        <tissue evidence="3">Leaf</tissue>
    </source>
</reference>
<sequence length="544" mass="60284">MASSKEWANFISSIASFMYFLLIIFQIPLFRVPCRFGMCKTPVEVTTSQLMASELFPTYVVKVLLYPGAVANAIIKRTLPRYSKLLKLYNISALRKSTAVSDLQRLEILAGSYLSVVGAFIGLSRRARMSLFGTMLIIWSLVREIVLGQFHNMFPTKSIQMYPTLILAVVCAFLSIKKDVLNWKIKKSKFETHPSITMVSTNTSVVSVAGNLFCFVGIIVYDTALVFEAKVSVTRQRNVCKRRLNPVLAVPPSSVILHTDESGEFPESRNSSSSSNASLSSCAGSLLCHPNTVGIMGGGSVDSTLSFVRKLVHWSKENEETCTPFVLCSDPVLNRELLSLERNSSTLCSRNARSQFDHSPIVENLLSKRVFLEKSGAQCIVVPCHISHSWHDEVFKGCSIPSLHMAECVSRELKEAKLKPLEAGSPLRIGVLATDVTLKAGFYQEKLQNEGFEVVLPDKATMEHTVIPAIDAINRKDMEGARNLLRIALQVLLVREVNTVILASNDMCDLLPRDDPLLKKCIDPMDALVMSTIKWAQQAVKEGT</sequence>
<dbReference type="PANTHER" id="PTHR21198">
    <property type="entry name" value="GLUTAMATE RACEMASE"/>
    <property type="match status" value="1"/>
</dbReference>
<dbReference type="GO" id="GO:0047661">
    <property type="term" value="F:amino-acid racemase activity"/>
    <property type="evidence" value="ECO:0007669"/>
    <property type="project" value="InterPro"/>
</dbReference>
<feature type="transmembrane region" description="Helical" evidence="2">
    <location>
        <begin position="129"/>
        <end position="147"/>
    </location>
</feature>
<feature type="transmembrane region" description="Helical" evidence="2">
    <location>
        <begin position="159"/>
        <end position="176"/>
    </location>
</feature>
<keyword evidence="1" id="KW-0413">Isomerase</keyword>
<evidence type="ECO:0000256" key="2">
    <source>
        <dbReference type="SAM" id="Phobius"/>
    </source>
</evidence>
<evidence type="ECO:0000313" key="4">
    <source>
        <dbReference type="Proteomes" id="UP000239757"/>
    </source>
</evidence>
<evidence type="ECO:0000313" key="3">
    <source>
        <dbReference type="EMBL" id="PPR98012.1"/>
    </source>
</evidence>
<keyword evidence="2" id="KW-0472">Membrane</keyword>
<keyword evidence="2" id="KW-1133">Transmembrane helix</keyword>